<gene>
    <name evidence="9" type="ORF">RF11_07399</name>
</gene>
<keyword evidence="4 9" id="KW-0418">Kinase</keyword>
<evidence type="ECO:0000313" key="10">
    <source>
        <dbReference type="Proteomes" id="UP000031668"/>
    </source>
</evidence>
<evidence type="ECO:0000259" key="8">
    <source>
        <dbReference type="PROSITE" id="PS50011"/>
    </source>
</evidence>
<evidence type="ECO:0000256" key="5">
    <source>
        <dbReference type="ARBA" id="ARBA00022840"/>
    </source>
</evidence>
<evidence type="ECO:0000256" key="2">
    <source>
        <dbReference type="ARBA" id="ARBA00022679"/>
    </source>
</evidence>
<dbReference type="EMBL" id="JWZT01000998">
    <property type="protein sequence ID" value="KII73101.1"/>
    <property type="molecule type" value="Genomic_DNA"/>
</dbReference>
<keyword evidence="2" id="KW-0808">Transferase</keyword>
<evidence type="ECO:0000256" key="3">
    <source>
        <dbReference type="ARBA" id="ARBA00022741"/>
    </source>
</evidence>
<dbReference type="GO" id="GO:0005524">
    <property type="term" value="F:ATP binding"/>
    <property type="evidence" value="ECO:0007669"/>
    <property type="project" value="UniProtKB-UniRule"/>
</dbReference>
<dbReference type="GO" id="GO:0004674">
    <property type="term" value="F:protein serine/threonine kinase activity"/>
    <property type="evidence" value="ECO:0007669"/>
    <property type="project" value="UniProtKB-KW"/>
</dbReference>
<dbReference type="InterPro" id="IPR057380">
    <property type="entry name" value="UBA_SIK1/2/3"/>
</dbReference>
<protein>
    <submittedName>
        <fullName evidence="9">SNF-related serine/threonine-protein kinase</fullName>
    </submittedName>
</protein>
<comment type="caution">
    <text evidence="9">The sequence shown here is derived from an EMBL/GenBank/DDBJ whole genome shotgun (WGS) entry which is preliminary data.</text>
</comment>
<dbReference type="InterPro" id="IPR011009">
    <property type="entry name" value="Kinase-like_dom_sf"/>
</dbReference>
<evidence type="ECO:0000256" key="7">
    <source>
        <dbReference type="RuleBase" id="RU000304"/>
    </source>
</evidence>
<dbReference type="PROSITE" id="PS00107">
    <property type="entry name" value="PROTEIN_KINASE_ATP"/>
    <property type="match status" value="1"/>
</dbReference>
<dbReference type="AlphaFoldDB" id="A0A0C2N0I4"/>
<evidence type="ECO:0000256" key="1">
    <source>
        <dbReference type="ARBA" id="ARBA00022527"/>
    </source>
</evidence>
<keyword evidence="1 7" id="KW-0723">Serine/threonine-protein kinase</keyword>
<dbReference type="Pfam" id="PF23312">
    <property type="entry name" value="UBA_SIK3"/>
    <property type="match status" value="1"/>
</dbReference>
<dbReference type="Pfam" id="PF00069">
    <property type="entry name" value="Pkinase"/>
    <property type="match status" value="1"/>
</dbReference>
<dbReference type="SUPFAM" id="SSF56112">
    <property type="entry name" value="Protein kinase-like (PK-like)"/>
    <property type="match status" value="1"/>
</dbReference>
<dbReference type="InterPro" id="IPR008271">
    <property type="entry name" value="Ser/Thr_kinase_AS"/>
</dbReference>
<feature type="domain" description="Protein kinase" evidence="8">
    <location>
        <begin position="11"/>
        <end position="264"/>
    </location>
</feature>
<dbReference type="PROSITE" id="PS00108">
    <property type="entry name" value="PROTEIN_KINASE_ST"/>
    <property type="match status" value="1"/>
</dbReference>
<dbReference type="FunFam" id="3.30.200.20:FF:000315">
    <property type="entry name" value="Calcium-dependent protein kinase 3"/>
    <property type="match status" value="1"/>
</dbReference>
<dbReference type="PROSITE" id="PS50011">
    <property type="entry name" value="PROTEIN_KINASE_DOM"/>
    <property type="match status" value="1"/>
</dbReference>
<dbReference type="OrthoDB" id="942095at2759"/>
<name>A0A0C2N0I4_THEKT</name>
<organism evidence="9 10">
    <name type="scientific">Thelohanellus kitauei</name>
    <name type="common">Myxosporean</name>
    <dbReference type="NCBI Taxonomy" id="669202"/>
    <lineage>
        <taxon>Eukaryota</taxon>
        <taxon>Metazoa</taxon>
        <taxon>Cnidaria</taxon>
        <taxon>Myxozoa</taxon>
        <taxon>Myxosporea</taxon>
        <taxon>Bivalvulida</taxon>
        <taxon>Platysporina</taxon>
        <taxon>Myxobolidae</taxon>
        <taxon>Thelohanellus</taxon>
    </lineage>
</organism>
<dbReference type="InterPro" id="IPR017441">
    <property type="entry name" value="Protein_kinase_ATP_BS"/>
</dbReference>
<dbReference type="PANTHER" id="PTHR24346:SF45">
    <property type="entry name" value="PROTEIN KINASE DOMAIN-CONTAINING PROTEIN"/>
    <property type="match status" value="1"/>
</dbReference>
<reference evidence="9 10" key="1">
    <citation type="journal article" date="2014" name="Genome Biol. Evol.">
        <title>The genome of the myxosporean Thelohanellus kitauei shows adaptations to nutrient acquisition within its fish host.</title>
        <authorList>
            <person name="Yang Y."/>
            <person name="Xiong J."/>
            <person name="Zhou Z."/>
            <person name="Huo F."/>
            <person name="Miao W."/>
            <person name="Ran C."/>
            <person name="Liu Y."/>
            <person name="Zhang J."/>
            <person name="Feng J."/>
            <person name="Wang M."/>
            <person name="Wang M."/>
            <person name="Wang L."/>
            <person name="Yao B."/>
        </authorList>
    </citation>
    <scope>NUCLEOTIDE SEQUENCE [LARGE SCALE GENOMIC DNA]</scope>
    <source>
        <strain evidence="9">Wuqing</strain>
    </source>
</reference>
<keyword evidence="5 6" id="KW-0067">ATP-binding</keyword>
<dbReference type="OMA" id="QSPTIMN"/>
<dbReference type="Proteomes" id="UP000031668">
    <property type="component" value="Unassembled WGS sequence"/>
</dbReference>
<sequence>MTSKEYFLKAYLIKSHIGEGHFSVVKKAVHRFTRETVAIKMVNKSNLSLPECEQLSQEVAILKLVQHPSVIRLYESFEDAHNIYMVLEYGKCNLDQYIKKHCKDDPISEDTARIYFGQIVSAVSYFHRFRIVHRDLKPENILLCNQYKLCKIADFGLSRVSLDPTQDISAGTREYMAPETILSKGEIGEKSDIWGLGIILYMMVISEHPFHHRNPNEVVFKIIECIYDIPNRLSVDCQSLIRRILVKDPNKRATLEEIAVDPWLNVSKHNGHLGTGKNKLVTINREIHQVVIEKMVNNSMGTAHEINESLKEERFNQISACYYLLAESLIKKTLKLDFPIQVNIDKSKKNVGTEYLTLALLDLTSDVDINLYVKQSHIKPKASTLKHKPIHLDSFIKPALPQKSNLTKFYSNINLTDMNFEAENEPTLKDKPVFR</sequence>
<accession>A0A0C2N0I4</accession>
<proteinExistence type="inferred from homology"/>
<evidence type="ECO:0000313" key="9">
    <source>
        <dbReference type="EMBL" id="KII73101.1"/>
    </source>
</evidence>
<dbReference type="GO" id="GO:0035556">
    <property type="term" value="P:intracellular signal transduction"/>
    <property type="evidence" value="ECO:0007669"/>
    <property type="project" value="TreeGrafter"/>
</dbReference>
<keyword evidence="3 6" id="KW-0547">Nucleotide-binding</keyword>
<dbReference type="GO" id="GO:0005737">
    <property type="term" value="C:cytoplasm"/>
    <property type="evidence" value="ECO:0007669"/>
    <property type="project" value="TreeGrafter"/>
</dbReference>
<comment type="similarity">
    <text evidence="7">Belongs to the protein kinase superfamily.</text>
</comment>
<dbReference type="InterPro" id="IPR000719">
    <property type="entry name" value="Prot_kinase_dom"/>
</dbReference>
<dbReference type="SMART" id="SM00220">
    <property type="entry name" value="S_TKc"/>
    <property type="match status" value="1"/>
</dbReference>
<evidence type="ECO:0000256" key="6">
    <source>
        <dbReference type="PROSITE-ProRule" id="PRU10141"/>
    </source>
</evidence>
<keyword evidence="10" id="KW-1185">Reference proteome</keyword>
<dbReference type="Gene3D" id="1.10.510.10">
    <property type="entry name" value="Transferase(Phosphotransferase) domain 1"/>
    <property type="match status" value="1"/>
</dbReference>
<dbReference type="PANTHER" id="PTHR24346">
    <property type="entry name" value="MAP/MICROTUBULE AFFINITY-REGULATING KINASE"/>
    <property type="match status" value="1"/>
</dbReference>
<dbReference type="FunFam" id="1.10.510.10:FF:000571">
    <property type="entry name" value="Maternal embryonic leucine zipper kinase"/>
    <property type="match status" value="1"/>
</dbReference>
<evidence type="ECO:0000256" key="4">
    <source>
        <dbReference type="ARBA" id="ARBA00022777"/>
    </source>
</evidence>
<feature type="binding site" evidence="6">
    <location>
        <position position="40"/>
    </location>
    <ligand>
        <name>ATP</name>
        <dbReference type="ChEBI" id="CHEBI:30616"/>
    </ligand>
</feature>